<dbReference type="Pfam" id="PF13193">
    <property type="entry name" value="AMP-binding_C"/>
    <property type="match status" value="1"/>
</dbReference>
<dbReference type="Gene3D" id="3.30.300.30">
    <property type="match status" value="1"/>
</dbReference>
<dbReference type="RefSeq" id="WP_176163832.1">
    <property type="nucleotide sequence ID" value="NZ_CP054929.1"/>
</dbReference>
<dbReference type="InterPro" id="IPR045851">
    <property type="entry name" value="AMP-bd_C_sf"/>
</dbReference>
<dbReference type="Gene3D" id="3.40.50.12780">
    <property type="entry name" value="N-terminal domain of ligase-like"/>
    <property type="match status" value="1"/>
</dbReference>
<protein>
    <submittedName>
        <fullName evidence="4">AMP-binding protein</fullName>
    </submittedName>
</protein>
<evidence type="ECO:0000313" key="5">
    <source>
        <dbReference type="Proteomes" id="UP000509303"/>
    </source>
</evidence>
<dbReference type="AlphaFoldDB" id="A0A7H8NCN6"/>
<accession>A0A7H8NCN6</accession>
<dbReference type="PANTHER" id="PTHR43767">
    <property type="entry name" value="LONG-CHAIN-FATTY-ACID--COA LIGASE"/>
    <property type="match status" value="1"/>
</dbReference>
<sequence length="542" mass="58264">MWMAHFVKRNRLLRPDNLALADPNRRLTWREFDERTDALATALLDRGVEKGQRVAVSARSRVEVLELYVAGGKAGVVVCPINPSFPAPEVEHIVRNVEPVGVFSEQQIFDRLGDAFGDGWRISIGSEAYEEMATSKARELPLPRQDDIFAILHTSATTGHAKGVAVTHRSVSACYTAMAAEVGFSADDVMVNPCPLFHGSVVIGLALFAAGGALVLEPEFTPQRWLADVAEFKATKTFLVPSMARFVLRTKAFAGADLSSLKDIMFGGAPMPQELLRECLEKFPAPMRSIYGITEGGGPIATHLFRRGEWPFDAEGTVLPTAGRMLPGYHIEVQDDSGNVVPTGDVGEICVRGDGMMLLYWRNTEATAKTVRDGWLRTGDVGYADEDGFLYLVDRRNDVLIRGGQNVYPAEIERVLATQPGVLDVAVVGAPNDEWGEVPVAFVAAGDEPPTVAALIGACARELASYKRPTAVHFVDEIPRNGAGKLLRRVLRDRLAAEAKEAEAKAAEAAKAEAARAAEPAAAERDDKATAGTGGGTTGSGA</sequence>
<feature type="compositionally biased region" description="Basic and acidic residues" evidence="1">
    <location>
        <begin position="502"/>
        <end position="529"/>
    </location>
</feature>
<dbReference type="Proteomes" id="UP000509303">
    <property type="component" value="Chromosome"/>
</dbReference>
<dbReference type="InterPro" id="IPR042099">
    <property type="entry name" value="ANL_N_sf"/>
</dbReference>
<organism evidence="4 5">
    <name type="scientific">Streptomyces buecherae</name>
    <dbReference type="NCBI Taxonomy" id="2763006"/>
    <lineage>
        <taxon>Bacteria</taxon>
        <taxon>Bacillati</taxon>
        <taxon>Actinomycetota</taxon>
        <taxon>Actinomycetes</taxon>
        <taxon>Kitasatosporales</taxon>
        <taxon>Streptomycetaceae</taxon>
        <taxon>Streptomyces</taxon>
    </lineage>
</organism>
<dbReference type="InterPro" id="IPR025110">
    <property type="entry name" value="AMP-bd_C"/>
</dbReference>
<proteinExistence type="predicted"/>
<dbReference type="SUPFAM" id="SSF56801">
    <property type="entry name" value="Acetyl-CoA synthetase-like"/>
    <property type="match status" value="1"/>
</dbReference>
<feature type="region of interest" description="Disordered" evidence="1">
    <location>
        <begin position="502"/>
        <end position="542"/>
    </location>
</feature>
<feature type="domain" description="AMP-binding enzyme C-terminal" evidence="3">
    <location>
        <begin position="411"/>
        <end position="485"/>
    </location>
</feature>
<dbReference type="InterPro" id="IPR000873">
    <property type="entry name" value="AMP-dep_synth/lig_dom"/>
</dbReference>
<name>A0A7H8NCN6_9ACTN</name>
<gene>
    <name evidence="4" type="ORF">HUT08_24235</name>
</gene>
<feature type="domain" description="AMP-dependent synthetase/ligase" evidence="2">
    <location>
        <begin position="14"/>
        <end position="361"/>
    </location>
</feature>
<reference evidence="4 5" key="1">
    <citation type="submission" date="2020-06" db="EMBL/GenBank/DDBJ databases">
        <title>Genome mining for natural products.</title>
        <authorList>
            <person name="Zhang B."/>
            <person name="Shi J."/>
            <person name="Ge H."/>
        </authorList>
    </citation>
    <scope>NUCLEOTIDE SEQUENCE [LARGE SCALE GENOMIC DNA]</scope>
    <source>
        <strain evidence="4 5">NA00687</strain>
    </source>
</reference>
<dbReference type="InterPro" id="IPR050237">
    <property type="entry name" value="ATP-dep_AMP-bd_enzyme"/>
</dbReference>
<keyword evidence="5" id="KW-1185">Reference proteome</keyword>
<evidence type="ECO:0000313" key="4">
    <source>
        <dbReference type="EMBL" id="QKW52126.1"/>
    </source>
</evidence>
<evidence type="ECO:0000256" key="1">
    <source>
        <dbReference type="SAM" id="MobiDB-lite"/>
    </source>
</evidence>
<dbReference type="GO" id="GO:0016878">
    <property type="term" value="F:acid-thiol ligase activity"/>
    <property type="evidence" value="ECO:0007669"/>
    <property type="project" value="UniProtKB-ARBA"/>
</dbReference>
<dbReference type="EMBL" id="CP054929">
    <property type="protein sequence ID" value="QKW52126.1"/>
    <property type="molecule type" value="Genomic_DNA"/>
</dbReference>
<evidence type="ECO:0000259" key="2">
    <source>
        <dbReference type="Pfam" id="PF00501"/>
    </source>
</evidence>
<feature type="compositionally biased region" description="Gly residues" evidence="1">
    <location>
        <begin position="532"/>
        <end position="542"/>
    </location>
</feature>
<evidence type="ECO:0000259" key="3">
    <source>
        <dbReference type="Pfam" id="PF13193"/>
    </source>
</evidence>
<dbReference type="Pfam" id="PF00501">
    <property type="entry name" value="AMP-binding"/>
    <property type="match status" value="1"/>
</dbReference>
<dbReference type="PANTHER" id="PTHR43767:SF1">
    <property type="entry name" value="NONRIBOSOMAL PEPTIDE SYNTHASE PES1 (EUROFUNG)-RELATED"/>
    <property type="match status" value="1"/>
</dbReference>